<name>A0A8X6JI44_TRICU</name>
<dbReference type="OrthoDB" id="6436866at2759"/>
<dbReference type="InterPro" id="IPR008042">
    <property type="entry name" value="Retrotrans_Pao"/>
</dbReference>
<dbReference type="AlphaFoldDB" id="A0A8X6JI44"/>
<dbReference type="PANTHER" id="PTHR47331">
    <property type="entry name" value="PHD-TYPE DOMAIN-CONTAINING PROTEIN"/>
    <property type="match status" value="1"/>
</dbReference>
<dbReference type="EMBL" id="BMAO01018821">
    <property type="protein sequence ID" value="GFR26198.1"/>
    <property type="molecule type" value="Genomic_DNA"/>
</dbReference>
<gene>
    <name evidence="1" type="primary">AVEN_242173_1</name>
    <name evidence="1" type="ORF">TNCT_49521</name>
</gene>
<evidence type="ECO:0000313" key="2">
    <source>
        <dbReference type="Proteomes" id="UP000887116"/>
    </source>
</evidence>
<sequence>MRPKECDIILGSDCFFEILRSGKIVGSKNEPIAQRTMFGWVVAGKLNVQNKEPNELYSHFLSTENDLKTDSLLQRFWETEELSVKKQFLSDEELFCEDHFQSILNIMIKCSFLSQSARLFDPLGFLTPCTVSIKIFYQQLWLLKLDWDSPLPDTLATKWKIFQKEFEQVCSTHIPKWIHTASQQVTLHGFVMRSELAYASVIYAVQPQADGNTKVTLLVAKSRVAPLKPVSIPRLELNGALLLARLYATCKNIFKEYDVHLYAWTDSQVVLSWLSSHPRNWKPYIANRTSEILDLVPADSWRYVPTKMNPADIASRGLSPKELPRCGLWWEGPQWLSCGMDSWPKQPKRDDQTSLVTRERKRTAFSFPVYRATTSKQLMGDLPAHRVTPSRPFSACGVDYAGPINVLRYRGRGARTTKGYIALFLIDYTKCIQNEANTKKIQKR</sequence>
<comment type="caution">
    <text evidence="1">The sequence shown here is derived from an EMBL/GenBank/DDBJ whole genome shotgun (WGS) entry which is preliminary data.</text>
</comment>
<proteinExistence type="predicted"/>
<protein>
    <submittedName>
        <fullName evidence="1">DUF1758 domain-containing protein</fullName>
    </submittedName>
</protein>
<evidence type="ECO:0000313" key="1">
    <source>
        <dbReference type="EMBL" id="GFR26198.1"/>
    </source>
</evidence>
<keyword evidence="2" id="KW-1185">Reference proteome</keyword>
<dbReference type="Proteomes" id="UP000887116">
    <property type="component" value="Unassembled WGS sequence"/>
</dbReference>
<dbReference type="Pfam" id="PF05380">
    <property type="entry name" value="Peptidase_A17"/>
    <property type="match status" value="1"/>
</dbReference>
<accession>A0A8X6JI44</accession>
<organism evidence="1 2">
    <name type="scientific">Trichonephila clavata</name>
    <name type="common">Joro spider</name>
    <name type="synonym">Nephila clavata</name>
    <dbReference type="NCBI Taxonomy" id="2740835"/>
    <lineage>
        <taxon>Eukaryota</taxon>
        <taxon>Metazoa</taxon>
        <taxon>Ecdysozoa</taxon>
        <taxon>Arthropoda</taxon>
        <taxon>Chelicerata</taxon>
        <taxon>Arachnida</taxon>
        <taxon>Araneae</taxon>
        <taxon>Araneomorphae</taxon>
        <taxon>Entelegynae</taxon>
        <taxon>Araneoidea</taxon>
        <taxon>Nephilidae</taxon>
        <taxon>Trichonephila</taxon>
    </lineage>
</organism>
<reference evidence="1" key="1">
    <citation type="submission" date="2020-07" db="EMBL/GenBank/DDBJ databases">
        <title>Multicomponent nature underlies the extraordinary mechanical properties of spider dragline silk.</title>
        <authorList>
            <person name="Kono N."/>
            <person name="Nakamura H."/>
            <person name="Mori M."/>
            <person name="Yoshida Y."/>
            <person name="Ohtoshi R."/>
            <person name="Malay A.D."/>
            <person name="Moran D.A.P."/>
            <person name="Tomita M."/>
            <person name="Numata K."/>
            <person name="Arakawa K."/>
        </authorList>
    </citation>
    <scope>NUCLEOTIDE SEQUENCE</scope>
</reference>